<sequence length="89" mass="10320">MDWPEAVVAIIIIVTIGRVLRSKYRAQNGILEDKEGNAIAHQLKHEPDSDRLREEVKYLKERVAVLEKIATDDRGARDLENEIEKLRDR</sequence>
<protein>
    <recommendedName>
        <fullName evidence="4">Phage shock protein B</fullName>
    </recommendedName>
</protein>
<keyword evidence="2" id="KW-0812">Transmembrane</keyword>
<name>A0A3B0SF72_9ZZZZ</name>
<proteinExistence type="predicted"/>
<keyword evidence="2" id="KW-1133">Transmembrane helix</keyword>
<evidence type="ECO:0008006" key="4">
    <source>
        <dbReference type="Google" id="ProtNLM"/>
    </source>
</evidence>
<feature type="transmembrane region" description="Helical" evidence="2">
    <location>
        <begin position="6"/>
        <end position="21"/>
    </location>
</feature>
<accession>A0A3B0SF72</accession>
<organism evidence="3">
    <name type="scientific">hydrothermal vent metagenome</name>
    <dbReference type="NCBI Taxonomy" id="652676"/>
    <lineage>
        <taxon>unclassified sequences</taxon>
        <taxon>metagenomes</taxon>
        <taxon>ecological metagenomes</taxon>
    </lineage>
</organism>
<evidence type="ECO:0000313" key="3">
    <source>
        <dbReference type="EMBL" id="VAV93625.1"/>
    </source>
</evidence>
<reference evidence="3" key="1">
    <citation type="submission" date="2018-06" db="EMBL/GenBank/DDBJ databases">
        <authorList>
            <person name="Zhirakovskaya E."/>
        </authorList>
    </citation>
    <scope>NUCLEOTIDE SEQUENCE</scope>
</reference>
<dbReference type="AlphaFoldDB" id="A0A3B0SF72"/>
<keyword evidence="2" id="KW-0472">Membrane</keyword>
<gene>
    <name evidence="3" type="ORF">MNBD_ALPHA04-1676</name>
</gene>
<keyword evidence="1" id="KW-0175">Coiled coil</keyword>
<dbReference type="EMBL" id="UOEF01000167">
    <property type="protein sequence ID" value="VAV93625.1"/>
    <property type="molecule type" value="Genomic_DNA"/>
</dbReference>
<evidence type="ECO:0000256" key="2">
    <source>
        <dbReference type="SAM" id="Phobius"/>
    </source>
</evidence>
<evidence type="ECO:0000256" key="1">
    <source>
        <dbReference type="SAM" id="Coils"/>
    </source>
</evidence>
<feature type="coiled-coil region" evidence="1">
    <location>
        <begin position="49"/>
        <end position="89"/>
    </location>
</feature>